<feature type="region of interest" description="Disordered" evidence="5">
    <location>
        <begin position="1"/>
        <end position="24"/>
    </location>
</feature>
<name>A0A1L9SC01_9EURO</name>
<feature type="domain" description="RING-type" evidence="6">
    <location>
        <begin position="52"/>
        <end position="93"/>
    </location>
</feature>
<proteinExistence type="predicted"/>
<accession>A0A1L9SC01</accession>
<dbReference type="InterPro" id="IPR013083">
    <property type="entry name" value="Znf_RING/FYVE/PHD"/>
</dbReference>
<evidence type="ECO:0000256" key="5">
    <source>
        <dbReference type="SAM" id="MobiDB-lite"/>
    </source>
</evidence>
<evidence type="ECO:0000313" key="7">
    <source>
        <dbReference type="EMBL" id="OJJ44683.1"/>
    </source>
</evidence>
<evidence type="ECO:0000313" key="8">
    <source>
        <dbReference type="Proteomes" id="UP000184188"/>
    </source>
</evidence>
<dbReference type="GeneID" id="34616219"/>
<feature type="compositionally biased region" description="Basic and acidic residues" evidence="5">
    <location>
        <begin position="128"/>
        <end position="147"/>
    </location>
</feature>
<dbReference type="SUPFAM" id="SSF57850">
    <property type="entry name" value="RING/U-box"/>
    <property type="match status" value="1"/>
</dbReference>
<dbReference type="Gene3D" id="3.30.40.10">
    <property type="entry name" value="Zinc/RING finger domain, C3HC4 (zinc finger)"/>
    <property type="match status" value="1"/>
</dbReference>
<keyword evidence="2 4" id="KW-0863">Zinc-finger</keyword>
<evidence type="ECO:0000256" key="4">
    <source>
        <dbReference type="PROSITE-ProRule" id="PRU00175"/>
    </source>
</evidence>
<dbReference type="STRING" id="1073090.A0A1L9SC01"/>
<feature type="region of interest" description="Disordered" evidence="5">
    <location>
        <begin position="128"/>
        <end position="149"/>
    </location>
</feature>
<evidence type="ECO:0000259" key="6">
    <source>
        <dbReference type="PROSITE" id="PS50089"/>
    </source>
</evidence>
<evidence type="ECO:0000256" key="1">
    <source>
        <dbReference type="ARBA" id="ARBA00022723"/>
    </source>
</evidence>
<dbReference type="InterPro" id="IPR018957">
    <property type="entry name" value="Znf_C3HC4_RING-type"/>
</dbReference>
<dbReference type="InterPro" id="IPR001841">
    <property type="entry name" value="Znf_RING"/>
</dbReference>
<dbReference type="PROSITE" id="PS00518">
    <property type="entry name" value="ZF_RING_1"/>
    <property type="match status" value="1"/>
</dbReference>
<dbReference type="AlphaFoldDB" id="A0A1L9SC01"/>
<feature type="compositionally biased region" description="Low complexity" evidence="5">
    <location>
        <begin position="9"/>
        <end position="20"/>
    </location>
</feature>
<dbReference type="InterPro" id="IPR017907">
    <property type="entry name" value="Znf_RING_CS"/>
</dbReference>
<dbReference type="RefSeq" id="XP_022579193.1">
    <property type="nucleotide sequence ID" value="XM_022729755.1"/>
</dbReference>
<dbReference type="VEuPathDB" id="FungiDB:ASPZODRAFT_714448"/>
<organism evidence="7 8">
    <name type="scientific">Penicilliopsis zonata CBS 506.65</name>
    <dbReference type="NCBI Taxonomy" id="1073090"/>
    <lineage>
        <taxon>Eukaryota</taxon>
        <taxon>Fungi</taxon>
        <taxon>Dikarya</taxon>
        <taxon>Ascomycota</taxon>
        <taxon>Pezizomycotina</taxon>
        <taxon>Eurotiomycetes</taxon>
        <taxon>Eurotiomycetidae</taxon>
        <taxon>Eurotiales</taxon>
        <taxon>Aspergillaceae</taxon>
        <taxon>Penicilliopsis</taxon>
    </lineage>
</organism>
<dbReference type="OrthoDB" id="6105938at2759"/>
<dbReference type="Proteomes" id="UP000184188">
    <property type="component" value="Unassembled WGS sequence"/>
</dbReference>
<dbReference type="Pfam" id="PF00097">
    <property type="entry name" value="zf-C3HC4"/>
    <property type="match status" value="1"/>
</dbReference>
<keyword evidence="3" id="KW-0862">Zinc</keyword>
<feature type="region of interest" description="Disordered" evidence="5">
    <location>
        <begin position="251"/>
        <end position="270"/>
    </location>
</feature>
<feature type="compositionally biased region" description="Polar residues" evidence="5">
    <location>
        <begin position="251"/>
        <end position="261"/>
    </location>
</feature>
<dbReference type="GO" id="GO:0008270">
    <property type="term" value="F:zinc ion binding"/>
    <property type="evidence" value="ECO:0007669"/>
    <property type="project" value="UniProtKB-KW"/>
</dbReference>
<dbReference type="EMBL" id="KV878347">
    <property type="protein sequence ID" value="OJJ44683.1"/>
    <property type="molecule type" value="Genomic_DNA"/>
</dbReference>
<dbReference type="SMART" id="SM00184">
    <property type="entry name" value="RING"/>
    <property type="match status" value="1"/>
</dbReference>
<keyword evidence="1" id="KW-0479">Metal-binding</keyword>
<keyword evidence="8" id="KW-1185">Reference proteome</keyword>
<dbReference type="PANTHER" id="PTHR23327">
    <property type="entry name" value="RING FINGER PROTEIN 127"/>
    <property type="match status" value="1"/>
</dbReference>
<protein>
    <recommendedName>
        <fullName evidence="6">RING-type domain-containing protein</fullName>
    </recommendedName>
</protein>
<gene>
    <name evidence="7" type="ORF">ASPZODRAFT_714448</name>
</gene>
<reference evidence="8" key="1">
    <citation type="journal article" date="2017" name="Genome Biol.">
        <title>Comparative genomics reveals high biological diversity and specific adaptations in the industrially and medically important fungal genus Aspergillus.</title>
        <authorList>
            <person name="de Vries R.P."/>
            <person name="Riley R."/>
            <person name="Wiebenga A."/>
            <person name="Aguilar-Osorio G."/>
            <person name="Amillis S."/>
            <person name="Uchima C.A."/>
            <person name="Anderluh G."/>
            <person name="Asadollahi M."/>
            <person name="Askin M."/>
            <person name="Barry K."/>
            <person name="Battaglia E."/>
            <person name="Bayram O."/>
            <person name="Benocci T."/>
            <person name="Braus-Stromeyer S.A."/>
            <person name="Caldana C."/>
            <person name="Canovas D."/>
            <person name="Cerqueira G.C."/>
            <person name="Chen F."/>
            <person name="Chen W."/>
            <person name="Choi C."/>
            <person name="Clum A."/>
            <person name="Dos Santos R.A."/>
            <person name="Damasio A.R."/>
            <person name="Diallinas G."/>
            <person name="Emri T."/>
            <person name="Fekete E."/>
            <person name="Flipphi M."/>
            <person name="Freyberg S."/>
            <person name="Gallo A."/>
            <person name="Gournas C."/>
            <person name="Habgood R."/>
            <person name="Hainaut M."/>
            <person name="Harispe M.L."/>
            <person name="Henrissat B."/>
            <person name="Hilden K.S."/>
            <person name="Hope R."/>
            <person name="Hossain A."/>
            <person name="Karabika E."/>
            <person name="Karaffa L."/>
            <person name="Karanyi Z."/>
            <person name="Krasevec N."/>
            <person name="Kuo A."/>
            <person name="Kusch H."/>
            <person name="LaButti K."/>
            <person name="Lagendijk E.L."/>
            <person name="Lapidus A."/>
            <person name="Levasseur A."/>
            <person name="Lindquist E."/>
            <person name="Lipzen A."/>
            <person name="Logrieco A.F."/>
            <person name="MacCabe A."/>
            <person name="Maekelae M.R."/>
            <person name="Malavazi I."/>
            <person name="Melin P."/>
            <person name="Meyer V."/>
            <person name="Mielnichuk N."/>
            <person name="Miskei M."/>
            <person name="Molnar A.P."/>
            <person name="Mule G."/>
            <person name="Ngan C.Y."/>
            <person name="Orejas M."/>
            <person name="Orosz E."/>
            <person name="Ouedraogo J.P."/>
            <person name="Overkamp K.M."/>
            <person name="Park H.-S."/>
            <person name="Perrone G."/>
            <person name="Piumi F."/>
            <person name="Punt P.J."/>
            <person name="Ram A.F."/>
            <person name="Ramon A."/>
            <person name="Rauscher S."/>
            <person name="Record E."/>
            <person name="Riano-Pachon D.M."/>
            <person name="Robert V."/>
            <person name="Roehrig J."/>
            <person name="Ruller R."/>
            <person name="Salamov A."/>
            <person name="Salih N.S."/>
            <person name="Samson R.A."/>
            <person name="Sandor E."/>
            <person name="Sanguinetti M."/>
            <person name="Schuetze T."/>
            <person name="Sepcic K."/>
            <person name="Shelest E."/>
            <person name="Sherlock G."/>
            <person name="Sophianopoulou V."/>
            <person name="Squina F.M."/>
            <person name="Sun H."/>
            <person name="Susca A."/>
            <person name="Todd R.B."/>
            <person name="Tsang A."/>
            <person name="Unkles S.E."/>
            <person name="van de Wiele N."/>
            <person name="van Rossen-Uffink D."/>
            <person name="Oliveira J.V."/>
            <person name="Vesth T.C."/>
            <person name="Visser J."/>
            <person name="Yu J.-H."/>
            <person name="Zhou M."/>
            <person name="Andersen M.R."/>
            <person name="Archer D.B."/>
            <person name="Baker S.E."/>
            <person name="Benoit I."/>
            <person name="Brakhage A.A."/>
            <person name="Braus G.H."/>
            <person name="Fischer R."/>
            <person name="Frisvad J.C."/>
            <person name="Goldman G.H."/>
            <person name="Houbraken J."/>
            <person name="Oakley B."/>
            <person name="Pocsi I."/>
            <person name="Scazzocchio C."/>
            <person name="Seiboth B."/>
            <person name="vanKuyk P.A."/>
            <person name="Wortman J."/>
            <person name="Dyer P.S."/>
            <person name="Grigoriev I.V."/>
        </authorList>
    </citation>
    <scope>NUCLEOTIDE SEQUENCE [LARGE SCALE GENOMIC DNA]</scope>
    <source>
        <strain evidence="8">CBS 506.65</strain>
    </source>
</reference>
<dbReference type="PROSITE" id="PS50089">
    <property type="entry name" value="ZF_RING_2"/>
    <property type="match status" value="1"/>
</dbReference>
<evidence type="ECO:0000256" key="3">
    <source>
        <dbReference type="ARBA" id="ARBA00022833"/>
    </source>
</evidence>
<evidence type="ECO:0000256" key="2">
    <source>
        <dbReference type="ARBA" id="ARBA00022771"/>
    </source>
</evidence>
<sequence>MSKSHKAQASASTGSTGSTAEKMARQATTLEASGLLQTVQGHVDDLRVLLNCGVCMRPLYEPFTISCGHTFCYSCLSSWFSGGRTNKTCPDCRAPVKQQPSPAYLVRSLVHMFTGRAELLEKGETTAEHLKHQQEEAEKLERDKSNNDSKTGGLFHGIFKDKIRIPRPIVDLEDNVIRCPICAFELEEDSGCTQCGYRQDAQSVTGTTESGVGLTDTDENSEMTDYADEIEDGFGDLDDDIEWTFPRVASPSSTRTVCSSQPSPPRSALT</sequence>